<sequence>MLYNLLTNSDFLREGVSRALTMLFSLPRVGQFISIVFIQQLLSNFTNERSGDFYKSCNSKLSYFAFSRTIIACLSFQ</sequence>
<name>A0A564YNP8_HYMDI</name>
<keyword evidence="2" id="KW-1185">Reference proteome</keyword>
<evidence type="ECO:0000313" key="2">
    <source>
        <dbReference type="Proteomes" id="UP000321570"/>
    </source>
</evidence>
<dbReference type="EMBL" id="CABIJS010000321">
    <property type="protein sequence ID" value="VUZ48897.1"/>
    <property type="molecule type" value="Genomic_DNA"/>
</dbReference>
<accession>A0A564YNP8</accession>
<proteinExistence type="predicted"/>
<dbReference type="AlphaFoldDB" id="A0A564YNP8"/>
<evidence type="ECO:0000313" key="1">
    <source>
        <dbReference type="EMBL" id="VUZ48897.1"/>
    </source>
</evidence>
<reference evidence="1 2" key="1">
    <citation type="submission" date="2019-07" db="EMBL/GenBank/DDBJ databases">
        <authorList>
            <person name="Jastrzebski P J."/>
            <person name="Paukszto L."/>
            <person name="Jastrzebski P J."/>
        </authorList>
    </citation>
    <scope>NUCLEOTIDE SEQUENCE [LARGE SCALE GENOMIC DNA]</scope>
    <source>
        <strain evidence="1 2">WMS-il1</strain>
    </source>
</reference>
<protein>
    <submittedName>
        <fullName evidence="1">Uncharacterized protein</fullName>
    </submittedName>
</protein>
<gene>
    <name evidence="1" type="ORF">WMSIL1_LOCUS8098</name>
</gene>
<dbReference type="Proteomes" id="UP000321570">
    <property type="component" value="Unassembled WGS sequence"/>
</dbReference>
<organism evidence="1 2">
    <name type="scientific">Hymenolepis diminuta</name>
    <name type="common">Rat tapeworm</name>
    <dbReference type="NCBI Taxonomy" id="6216"/>
    <lineage>
        <taxon>Eukaryota</taxon>
        <taxon>Metazoa</taxon>
        <taxon>Spiralia</taxon>
        <taxon>Lophotrochozoa</taxon>
        <taxon>Platyhelminthes</taxon>
        <taxon>Cestoda</taxon>
        <taxon>Eucestoda</taxon>
        <taxon>Cyclophyllidea</taxon>
        <taxon>Hymenolepididae</taxon>
        <taxon>Hymenolepis</taxon>
    </lineage>
</organism>